<keyword evidence="8" id="KW-1185">Reference proteome</keyword>
<accession>A0A8S1KCZ8</accession>
<evidence type="ECO:0000313" key="7">
    <source>
        <dbReference type="EMBL" id="CAD8050592.1"/>
    </source>
</evidence>
<feature type="transmembrane region" description="Helical" evidence="6">
    <location>
        <begin position="229"/>
        <end position="253"/>
    </location>
</feature>
<dbReference type="Pfam" id="PF07690">
    <property type="entry name" value="MFS_1"/>
    <property type="match status" value="2"/>
</dbReference>
<feature type="transmembrane region" description="Helical" evidence="6">
    <location>
        <begin position="322"/>
        <end position="342"/>
    </location>
</feature>
<evidence type="ECO:0000256" key="6">
    <source>
        <dbReference type="SAM" id="Phobius"/>
    </source>
</evidence>
<keyword evidence="4 6" id="KW-1133">Transmembrane helix</keyword>
<dbReference type="GO" id="GO:0016020">
    <property type="term" value="C:membrane"/>
    <property type="evidence" value="ECO:0007669"/>
    <property type="project" value="UniProtKB-SubCell"/>
</dbReference>
<dbReference type="InterPro" id="IPR011701">
    <property type="entry name" value="MFS"/>
</dbReference>
<dbReference type="PANTHER" id="PTHR23506:SF26">
    <property type="entry name" value="MFS-TYPE TRANSPORTER SLC18B1"/>
    <property type="match status" value="1"/>
</dbReference>
<organism evidence="7 8">
    <name type="scientific">Paramecium sonneborni</name>
    <dbReference type="NCBI Taxonomy" id="65129"/>
    <lineage>
        <taxon>Eukaryota</taxon>
        <taxon>Sar</taxon>
        <taxon>Alveolata</taxon>
        <taxon>Ciliophora</taxon>
        <taxon>Intramacronucleata</taxon>
        <taxon>Oligohymenophorea</taxon>
        <taxon>Peniculida</taxon>
        <taxon>Parameciidae</taxon>
        <taxon>Paramecium</taxon>
    </lineage>
</organism>
<dbReference type="EMBL" id="CAJJDN010000005">
    <property type="protein sequence ID" value="CAD8050592.1"/>
    <property type="molecule type" value="Genomic_DNA"/>
</dbReference>
<evidence type="ECO:0000313" key="8">
    <source>
        <dbReference type="Proteomes" id="UP000692954"/>
    </source>
</evidence>
<keyword evidence="5 6" id="KW-0472">Membrane</keyword>
<evidence type="ECO:0000256" key="1">
    <source>
        <dbReference type="ARBA" id="ARBA00004141"/>
    </source>
</evidence>
<dbReference type="Proteomes" id="UP000692954">
    <property type="component" value="Unassembled WGS sequence"/>
</dbReference>
<name>A0A8S1KCZ8_9CILI</name>
<feature type="transmembrane region" description="Helical" evidence="6">
    <location>
        <begin position="12"/>
        <end position="30"/>
    </location>
</feature>
<reference evidence="7" key="1">
    <citation type="submission" date="2021-01" db="EMBL/GenBank/DDBJ databases">
        <authorList>
            <consortium name="Genoscope - CEA"/>
            <person name="William W."/>
        </authorList>
    </citation>
    <scope>NUCLEOTIDE SEQUENCE</scope>
</reference>
<comment type="subcellular location">
    <subcellularLocation>
        <location evidence="1">Membrane</location>
        <topology evidence="1">Multi-pass membrane protein</topology>
    </subcellularLocation>
</comment>
<feature type="transmembrane region" description="Helical" evidence="6">
    <location>
        <begin position="397"/>
        <end position="416"/>
    </location>
</feature>
<evidence type="ECO:0000256" key="4">
    <source>
        <dbReference type="ARBA" id="ARBA00022989"/>
    </source>
</evidence>
<keyword evidence="3 6" id="KW-0812">Transmembrane</keyword>
<dbReference type="AlphaFoldDB" id="A0A8S1KCZ8"/>
<feature type="transmembrane region" description="Helical" evidence="6">
    <location>
        <begin position="292"/>
        <end position="310"/>
    </location>
</feature>
<keyword evidence="2" id="KW-0813">Transport</keyword>
<comment type="caution">
    <text evidence="7">The sequence shown here is derived from an EMBL/GenBank/DDBJ whole genome shotgun (WGS) entry which is preliminary data.</text>
</comment>
<evidence type="ECO:0000256" key="3">
    <source>
        <dbReference type="ARBA" id="ARBA00022692"/>
    </source>
</evidence>
<feature type="transmembrane region" description="Helical" evidence="6">
    <location>
        <begin position="265"/>
        <end position="286"/>
    </location>
</feature>
<dbReference type="InterPro" id="IPR050930">
    <property type="entry name" value="MFS_Vesicular_Transporter"/>
</dbReference>
<evidence type="ECO:0000256" key="2">
    <source>
        <dbReference type="ARBA" id="ARBA00022448"/>
    </source>
</evidence>
<feature type="transmembrane region" description="Helical" evidence="6">
    <location>
        <begin position="42"/>
        <end position="64"/>
    </location>
</feature>
<dbReference type="GO" id="GO:0022857">
    <property type="term" value="F:transmembrane transporter activity"/>
    <property type="evidence" value="ECO:0007669"/>
    <property type="project" value="InterPro"/>
</dbReference>
<evidence type="ECO:0000256" key="5">
    <source>
        <dbReference type="ARBA" id="ARBA00023136"/>
    </source>
</evidence>
<sequence>MNNKPSELFKLLNNANFIICASMALIAPFFPPYAFEQGLSKTLVGIIIALHPLGGIFGSIKIGQVLNDQNRQILLTGSMMVQAKCLFLFILTYLIQSYWFITIVSLISRIVNGIAYSVFITSFYSYIPYLYPEEHEQKVALAEAASALGYMLGPMIGSILYAIGGFTFPFITFIILSILYGYYIHYCEFQNNKKECEIEMIEINFHSQYSQPQLEQPLNYFEVLTQYDVYINALMCVMVTTSITINFPLMAQYMQDHYQIEESTVGFYMGLQPMCYTIATILITRIQNPNKPFFMIGFQLLNGIALFFYGPDPAFTGINRNLLICCISLAITGIAQSFPLIYSLPQLNESLIELYPNQVKQCNNFASAIFSASISLGEFSGPFIGGFLSNLCDLDRIASITGLLALILCVSYIPFLQKHMKK</sequence>
<protein>
    <recommendedName>
        <fullName evidence="9">Major facilitator superfamily (MFS) profile domain-containing protein</fullName>
    </recommendedName>
</protein>
<proteinExistence type="predicted"/>
<dbReference type="PANTHER" id="PTHR23506">
    <property type="entry name" value="GH10249P"/>
    <property type="match status" value="1"/>
</dbReference>
<feature type="transmembrane region" description="Helical" evidence="6">
    <location>
        <begin position="113"/>
        <end position="131"/>
    </location>
</feature>
<dbReference type="OrthoDB" id="301889at2759"/>
<feature type="transmembrane region" description="Helical" evidence="6">
    <location>
        <begin position="159"/>
        <end position="183"/>
    </location>
</feature>
<gene>
    <name evidence="7" type="ORF">PSON_ATCC_30995.1.T0050095</name>
</gene>
<evidence type="ECO:0008006" key="9">
    <source>
        <dbReference type="Google" id="ProtNLM"/>
    </source>
</evidence>